<reference evidence="2" key="1">
    <citation type="journal article" date="2023" name="Front. Plant Sci.">
        <title>Chromosomal-level genome assembly of Melastoma candidum provides insights into trichome evolution.</title>
        <authorList>
            <person name="Zhong Y."/>
            <person name="Wu W."/>
            <person name="Sun C."/>
            <person name="Zou P."/>
            <person name="Liu Y."/>
            <person name="Dai S."/>
            <person name="Zhou R."/>
        </authorList>
    </citation>
    <scope>NUCLEOTIDE SEQUENCE [LARGE SCALE GENOMIC DNA]</scope>
</reference>
<organism evidence="1 2">
    <name type="scientific">Melastoma candidum</name>
    <dbReference type="NCBI Taxonomy" id="119954"/>
    <lineage>
        <taxon>Eukaryota</taxon>
        <taxon>Viridiplantae</taxon>
        <taxon>Streptophyta</taxon>
        <taxon>Embryophyta</taxon>
        <taxon>Tracheophyta</taxon>
        <taxon>Spermatophyta</taxon>
        <taxon>Magnoliopsida</taxon>
        <taxon>eudicotyledons</taxon>
        <taxon>Gunneridae</taxon>
        <taxon>Pentapetalae</taxon>
        <taxon>rosids</taxon>
        <taxon>malvids</taxon>
        <taxon>Myrtales</taxon>
        <taxon>Melastomataceae</taxon>
        <taxon>Melastomatoideae</taxon>
        <taxon>Melastomateae</taxon>
        <taxon>Melastoma</taxon>
    </lineage>
</organism>
<gene>
    <name evidence="1" type="ORF">MLD38_035027</name>
</gene>
<dbReference type="EMBL" id="CM042889">
    <property type="protein sequence ID" value="KAI4321670.1"/>
    <property type="molecule type" value="Genomic_DNA"/>
</dbReference>
<protein>
    <submittedName>
        <fullName evidence="1">Uncharacterized protein</fullName>
    </submittedName>
</protein>
<keyword evidence="2" id="KW-1185">Reference proteome</keyword>
<comment type="caution">
    <text evidence="1">The sequence shown here is derived from an EMBL/GenBank/DDBJ whole genome shotgun (WGS) entry which is preliminary data.</text>
</comment>
<evidence type="ECO:0000313" key="2">
    <source>
        <dbReference type="Proteomes" id="UP001057402"/>
    </source>
</evidence>
<accession>A0ACB9MBW7</accession>
<sequence>MDRLITALRHIQDFAKDKDVLIQLWVPVNRGNERVLTTNKLPFCLDPVSGKLSGYREISLNYQFSAEEDSKELVGLPSRVFFGKVPEWSPDVRFFKSEEYQRLDHAQQFDIRGTLALPVFEQGSRTCLGVIEVVMITQKIKYRPEIETVCKALEAVDMRSSRSCSSPCSELMLVCTGSTRPAQRGEKEIIDIEESLDRHHLPDSLAEGGRDCYLLGKGSCSKAAKAKKGNRKRSKAEKSITLDALRQYFSGSLKDAAKGLGVCPTTLKRICRQHGIKRWPSRKIKKVDHSLQKLQHVIKSVQGAPSSLQIGSFYKEFPDLASPNVITTRSSNVKLNDSYKSSWSPSLSCSVGSNSRHGCSSGERQNPSKGDVNGEEDNIAREDGDNIDGTQLRKVRSHGELNGSSTKEAEEVSRFLLRSQSHKSFEPDPESLLPSPEKPMQNAPGEGRPLRIKASYAGNKVRFRMQPHWGLSKLWRELATRFNIEDISKLDLNYLNDDLEWVL</sequence>
<evidence type="ECO:0000313" key="1">
    <source>
        <dbReference type="EMBL" id="KAI4321670.1"/>
    </source>
</evidence>
<proteinExistence type="predicted"/>
<dbReference type="Proteomes" id="UP001057402">
    <property type="component" value="Chromosome 10"/>
</dbReference>
<name>A0ACB9MBW7_9MYRT</name>